<dbReference type="EMBL" id="LWCA01000622">
    <property type="protein sequence ID" value="OAF67590.1"/>
    <property type="molecule type" value="Genomic_DNA"/>
</dbReference>
<reference evidence="8 9" key="1">
    <citation type="submission" date="2016-04" db="EMBL/GenBank/DDBJ databases">
        <title>The genome of Intoshia linei affirms orthonectids as highly simplified spiralians.</title>
        <authorList>
            <person name="Mikhailov K.V."/>
            <person name="Slusarev G.S."/>
            <person name="Nikitin M.A."/>
            <person name="Logacheva M.D."/>
            <person name="Penin A."/>
            <person name="Aleoshin V."/>
            <person name="Panchin Y.V."/>
        </authorList>
    </citation>
    <scope>NUCLEOTIDE SEQUENCE [LARGE SCALE GENOMIC DNA]</scope>
    <source>
        <strain evidence="8">Intl2013</strain>
        <tissue evidence="8">Whole animal</tissue>
    </source>
</reference>
<dbReference type="SMART" id="SM01386">
    <property type="entry name" value="Ribosomal_S13_N"/>
    <property type="match status" value="1"/>
</dbReference>
<evidence type="ECO:0000256" key="3">
    <source>
        <dbReference type="ARBA" id="ARBA00023274"/>
    </source>
</evidence>
<evidence type="ECO:0000259" key="7">
    <source>
        <dbReference type="SMART" id="SM01386"/>
    </source>
</evidence>
<evidence type="ECO:0000256" key="5">
    <source>
        <dbReference type="ARBA" id="ARBA00035470"/>
    </source>
</evidence>
<dbReference type="GO" id="GO:0005730">
    <property type="term" value="C:nucleolus"/>
    <property type="evidence" value="ECO:0007669"/>
    <property type="project" value="TreeGrafter"/>
</dbReference>
<accession>A0A177B0E1</accession>
<dbReference type="InterPro" id="IPR000589">
    <property type="entry name" value="Ribosomal_uS15"/>
</dbReference>
<dbReference type="InterPro" id="IPR009068">
    <property type="entry name" value="uS15_NS1_RNA-bd_sf"/>
</dbReference>
<comment type="similarity">
    <text evidence="1 6">Belongs to the universal ribosomal protein uS15 family.</text>
</comment>
<evidence type="ECO:0000256" key="1">
    <source>
        <dbReference type="ARBA" id="ARBA00008434"/>
    </source>
</evidence>
<name>A0A177B0E1_9BILA</name>
<organism evidence="8 9">
    <name type="scientific">Intoshia linei</name>
    <dbReference type="NCBI Taxonomy" id="1819745"/>
    <lineage>
        <taxon>Eukaryota</taxon>
        <taxon>Metazoa</taxon>
        <taxon>Spiralia</taxon>
        <taxon>Lophotrochozoa</taxon>
        <taxon>Mesozoa</taxon>
        <taxon>Orthonectida</taxon>
        <taxon>Rhopaluridae</taxon>
        <taxon>Intoshia</taxon>
    </lineage>
</organism>
<dbReference type="GO" id="GO:0022627">
    <property type="term" value="C:cytosolic small ribosomal subunit"/>
    <property type="evidence" value="ECO:0007669"/>
    <property type="project" value="TreeGrafter"/>
</dbReference>
<dbReference type="GO" id="GO:0006412">
    <property type="term" value="P:translation"/>
    <property type="evidence" value="ECO:0007669"/>
    <property type="project" value="InterPro"/>
</dbReference>
<keyword evidence="2 6" id="KW-0689">Ribosomal protein</keyword>
<dbReference type="PANTHER" id="PTHR11885">
    <property type="entry name" value="RIBOSOMAL PROTEIN S15P/S13E"/>
    <property type="match status" value="1"/>
</dbReference>
<dbReference type="Proteomes" id="UP000078046">
    <property type="component" value="Unassembled WGS sequence"/>
</dbReference>
<dbReference type="PANTHER" id="PTHR11885:SF6">
    <property type="entry name" value="SMALL RIBOSOMAL SUBUNIT PROTEIN US15"/>
    <property type="match status" value="1"/>
</dbReference>
<keyword evidence="9" id="KW-1185">Reference proteome</keyword>
<sequence>MGRMHSNGKGISKRVLPYVKRPPTWNKATPPDVKELVMRLAKMGLAPSQIGVALRDSHAIGSVKRITGSKILRILKMTGLAPKVPEDLHNLMKKAISIRKHMESNRTDSSSKFRLVLVESRIHRLARHYKTKNVLDSNWKYDPQTAVLL</sequence>
<dbReference type="GO" id="GO:0003735">
    <property type="term" value="F:structural constituent of ribosome"/>
    <property type="evidence" value="ECO:0007669"/>
    <property type="project" value="InterPro"/>
</dbReference>
<dbReference type="NCBIfam" id="NF006331">
    <property type="entry name" value="PRK08561.1"/>
    <property type="match status" value="1"/>
</dbReference>
<dbReference type="Gene3D" id="4.10.860.130">
    <property type="match status" value="1"/>
</dbReference>
<dbReference type="AlphaFoldDB" id="A0A177B0E1"/>
<dbReference type="Gene3D" id="1.10.287.10">
    <property type="entry name" value="S15/NS1, RNA-binding"/>
    <property type="match status" value="1"/>
</dbReference>
<evidence type="ECO:0000256" key="6">
    <source>
        <dbReference type="RuleBase" id="RU003919"/>
    </source>
</evidence>
<comment type="caution">
    <text evidence="8">The sequence shown here is derived from an EMBL/GenBank/DDBJ whole genome shotgun (WGS) entry which is preliminary data.</text>
</comment>
<dbReference type="CDD" id="cd00677">
    <property type="entry name" value="S15_NS1_EPRS_RNA-bind"/>
    <property type="match status" value="1"/>
</dbReference>
<dbReference type="InterPro" id="IPR023029">
    <property type="entry name" value="Ribosomal_uS15_arc_euk"/>
</dbReference>
<dbReference type="GO" id="GO:0070181">
    <property type="term" value="F:small ribosomal subunit rRNA binding"/>
    <property type="evidence" value="ECO:0007669"/>
    <property type="project" value="TreeGrafter"/>
</dbReference>
<evidence type="ECO:0000313" key="9">
    <source>
        <dbReference type="Proteomes" id="UP000078046"/>
    </source>
</evidence>
<evidence type="ECO:0000256" key="2">
    <source>
        <dbReference type="ARBA" id="ARBA00022980"/>
    </source>
</evidence>
<dbReference type="OrthoDB" id="623277at2759"/>
<feature type="domain" description="Small ribosomal subunit protein uS15 N-terminal" evidence="7">
    <location>
        <begin position="1"/>
        <end position="60"/>
    </location>
</feature>
<dbReference type="SMART" id="SM01387">
    <property type="entry name" value="Ribosomal_S15"/>
    <property type="match status" value="1"/>
</dbReference>
<dbReference type="FunFam" id="4.10.860.130:FF:000001">
    <property type="entry name" value="40S ribosomal protein S13"/>
    <property type="match status" value="1"/>
</dbReference>
<protein>
    <recommendedName>
        <fullName evidence="4">Small ribosomal subunit protein uS15</fullName>
    </recommendedName>
    <alternativeName>
        <fullName evidence="5">40S ribosomal protein S13</fullName>
    </alternativeName>
</protein>
<dbReference type="InterPro" id="IPR012606">
    <property type="entry name" value="Ribosomal_uS15_N"/>
</dbReference>
<gene>
    <name evidence="8" type="ORF">A3Q56_04689</name>
</gene>
<dbReference type="SUPFAM" id="SSF47060">
    <property type="entry name" value="S15/NS1 RNA-binding domain"/>
    <property type="match status" value="1"/>
</dbReference>
<dbReference type="HAMAP" id="MF_01343_A">
    <property type="entry name" value="Ribosomal_uS15_A"/>
    <property type="match status" value="1"/>
</dbReference>
<dbReference type="Pfam" id="PF00312">
    <property type="entry name" value="Ribosomal_S15"/>
    <property type="match status" value="1"/>
</dbReference>
<keyword evidence="3 6" id="KW-0687">Ribonucleoprotein</keyword>
<proteinExistence type="inferred from homology"/>
<dbReference type="FunFam" id="1.10.287.10:FF:000003">
    <property type="entry name" value="40S ribosomal protein S13"/>
    <property type="match status" value="1"/>
</dbReference>
<dbReference type="Pfam" id="PF08069">
    <property type="entry name" value="Ribosomal_S13_N"/>
    <property type="match status" value="1"/>
</dbReference>
<evidence type="ECO:0000313" key="8">
    <source>
        <dbReference type="EMBL" id="OAF67590.1"/>
    </source>
</evidence>
<evidence type="ECO:0000256" key="4">
    <source>
        <dbReference type="ARBA" id="ARBA00035165"/>
    </source>
</evidence>